<protein>
    <recommendedName>
        <fullName evidence="1">Prokaryotic-type class I peptide chain release factors domain-containing protein</fullName>
    </recommendedName>
</protein>
<dbReference type="InterPro" id="IPR000352">
    <property type="entry name" value="Pep_chain_release_fac_I"/>
</dbReference>
<dbReference type="NCBIfam" id="NF006718">
    <property type="entry name" value="PRK09256.1"/>
    <property type="match status" value="1"/>
</dbReference>
<accession>A0ABR2DA20</accession>
<gene>
    <name evidence="2" type="ORF">V6N12_076515</name>
</gene>
<name>A0ABR2DA20_9ROSI</name>
<evidence type="ECO:0000313" key="3">
    <source>
        <dbReference type="Proteomes" id="UP001472677"/>
    </source>
</evidence>
<sequence>MAVIRTSANMIMKQLLHHPLLSSISFSSSPRPLLPSNATVRLTPNRGINFTRIRCAASGADADRKVSARLSQVQQLLLEAEERASAAGNEPIPQITLDHVSVSFARSGGPGGQNLNKVNTKVDMRFNVKQAYWLSDRIRERIMQMEKNRINKDGEIVISSTKTRTQKGNIDDALEKLQAIIDAAAYVPPPPSEEQKKKIAKMAAIGEQKRLKSKKVLSDKKAFRRSRDSWD</sequence>
<evidence type="ECO:0000313" key="2">
    <source>
        <dbReference type="EMBL" id="KAK8533239.1"/>
    </source>
</evidence>
<dbReference type="Gene3D" id="3.30.160.20">
    <property type="match status" value="1"/>
</dbReference>
<dbReference type="SUPFAM" id="SSF110916">
    <property type="entry name" value="Peptidyl-tRNA hydrolase domain-like"/>
    <property type="match status" value="1"/>
</dbReference>
<dbReference type="PANTHER" id="PTHR47352">
    <property type="entry name" value="CLASS I PEPTIDE CHAIN RELEASE FACTOR"/>
    <property type="match status" value="1"/>
</dbReference>
<dbReference type="EMBL" id="JBBPBM010000033">
    <property type="protein sequence ID" value="KAK8533239.1"/>
    <property type="molecule type" value="Genomic_DNA"/>
</dbReference>
<comment type="caution">
    <text evidence="2">The sequence shown here is derived from an EMBL/GenBank/DDBJ whole genome shotgun (WGS) entry which is preliminary data.</text>
</comment>
<reference evidence="2 3" key="1">
    <citation type="journal article" date="2024" name="G3 (Bethesda)">
        <title>Genome assembly of Hibiscus sabdariffa L. provides insights into metabolisms of medicinal natural products.</title>
        <authorList>
            <person name="Kim T."/>
        </authorList>
    </citation>
    <scope>NUCLEOTIDE SEQUENCE [LARGE SCALE GENOMIC DNA]</scope>
    <source>
        <strain evidence="2">TK-2024</strain>
        <tissue evidence="2">Old leaves</tissue>
    </source>
</reference>
<keyword evidence="3" id="KW-1185">Reference proteome</keyword>
<dbReference type="PANTHER" id="PTHR47352:SF1">
    <property type="entry name" value="CLASS I PEPTIDE CHAIN RELEASE FACTOR"/>
    <property type="match status" value="1"/>
</dbReference>
<feature type="domain" description="Prokaryotic-type class I peptide chain release factors" evidence="1">
    <location>
        <begin position="94"/>
        <end position="216"/>
    </location>
</feature>
<evidence type="ECO:0000259" key="1">
    <source>
        <dbReference type="Pfam" id="PF00472"/>
    </source>
</evidence>
<dbReference type="Pfam" id="PF00472">
    <property type="entry name" value="RF-1"/>
    <property type="match status" value="1"/>
</dbReference>
<organism evidence="2 3">
    <name type="scientific">Hibiscus sabdariffa</name>
    <name type="common">roselle</name>
    <dbReference type="NCBI Taxonomy" id="183260"/>
    <lineage>
        <taxon>Eukaryota</taxon>
        <taxon>Viridiplantae</taxon>
        <taxon>Streptophyta</taxon>
        <taxon>Embryophyta</taxon>
        <taxon>Tracheophyta</taxon>
        <taxon>Spermatophyta</taxon>
        <taxon>Magnoliopsida</taxon>
        <taxon>eudicotyledons</taxon>
        <taxon>Gunneridae</taxon>
        <taxon>Pentapetalae</taxon>
        <taxon>rosids</taxon>
        <taxon>malvids</taxon>
        <taxon>Malvales</taxon>
        <taxon>Malvaceae</taxon>
        <taxon>Malvoideae</taxon>
        <taxon>Hibiscus</taxon>
    </lineage>
</organism>
<proteinExistence type="predicted"/>
<dbReference type="Proteomes" id="UP001472677">
    <property type="component" value="Unassembled WGS sequence"/>
</dbReference>